<dbReference type="PROSITE" id="PS50014">
    <property type="entry name" value="BROMODOMAIN_2"/>
    <property type="match status" value="1"/>
</dbReference>
<dbReference type="SMART" id="SM00297">
    <property type="entry name" value="BROMO"/>
    <property type="match status" value="1"/>
</dbReference>
<dbReference type="PANTHER" id="PTHR46136:SF33">
    <property type="entry name" value="TRANSCRIPTION FACTOR GTE10"/>
    <property type="match status" value="1"/>
</dbReference>
<dbReference type="InterPro" id="IPR001487">
    <property type="entry name" value="Bromodomain"/>
</dbReference>
<dbReference type="PROSITE" id="PS51525">
    <property type="entry name" value="NET"/>
    <property type="match status" value="1"/>
</dbReference>
<name>A0A2Z7DHP5_9LAMI</name>
<evidence type="ECO:0000313" key="7">
    <source>
        <dbReference type="Proteomes" id="UP000250235"/>
    </source>
</evidence>
<feature type="compositionally biased region" description="Polar residues" evidence="3">
    <location>
        <begin position="532"/>
        <end position="541"/>
    </location>
</feature>
<feature type="region of interest" description="Disordered" evidence="3">
    <location>
        <begin position="673"/>
        <end position="694"/>
    </location>
</feature>
<dbReference type="InterPro" id="IPR027353">
    <property type="entry name" value="NET_dom"/>
</dbReference>
<feature type="region of interest" description="Disordered" evidence="3">
    <location>
        <begin position="453"/>
        <end position="486"/>
    </location>
</feature>
<evidence type="ECO:0000256" key="2">
    <source>
        <dbReference type="PROSITE-ProRule" id="PRU00035"/>
    </source>
</evidence>
<protein>
    <recommendedName>
        <fullName evidence="8">Transcription factor GTE10-like</fullName>
    </recommendedName>
</protein>
<dbReference type="PANTHER" id="PTHR46136">
    <property type="entry name" value="TRANSCRIPTION FACTOR GTE8"/>
    <property type="match status" value="1"/>
</dbReference>
<dbReference type="Gene3D" id="1.20.920.10">
    <property type="entry name" value="Bromodomain-like"/>
    <property type="match status" value="1"/>
</dbReference>
<dbReference type="OrthoDB" id="21449at2759"/>
<gene>
    <name evidence="6" type="ORF">F511_18767</name>
</gene>
<accession>A0A2Z7DHP5</accession>
<reference evidence="6 7" key="1">
    <citation type="journal article" date="2015" name="Proc. Natl. Acad. Sci. U.S.A.">
        <title>The resurrection genome of Boea hygrometrica: A blueprint for survival of dehydration.</title>
        <authorList>
            <person name="Xiao L."/>
            <person name="Yang G."/>
            <person name="Zhang L."/>
            <person name="Yang X."/>
            <person name="Zhao S."/>
            <person name="Ji Z."/>
            <person name="Zhou Q."/>
            <person name="Hu M."/>
            <person name="Wang Y."/>
            <person name="Chen M."/>
            <person name="Xu Y."/>
            <person name="Jin H."/>
            <person name="Xiao X."/>
            <person name="Hu G."/>
            <person name="Bao F."/>
            <person name="Hu Y."/>
            <person name="Wan P."/>
            <person name="Li L."/>
            <person name="Deng X."/>
            <person name="Kuang T."/>
            <person name="Xiang C."/>
            <person name="Zhu J.K."/>
            <person name="Oliver M.J."/>
            <person name="He Y."/>
        </authorList>
    </citation>
    <scope>NUCLEOTIDE SEQUENCE [LARGE SCALE GENOMIC DNA]</scope>
    <source>
        <strain evidence="7">cv. XS01</strain>
    </source>
</reference>
<evidence type="ECO:0000256" key="3">
    <source>
        <dbReference type="SAM" id="MobiDB-lite"/>
    </source>
</evidence>
<feature type="region of interest" description="Disordered" evidence="3">
    <location>
        <begin position="581"/>
        <end position="602"/>
    </location>
</feature>
<dbReference type="Pfam" id="PF17035">
    <property type="entry name" value="BET"/>
    <property type="match status" value="1"/>
</dbReference>
<dbReference type="EMBL" id="KQ986341">
    <property type="protein sequence ID" value="KZV58742.1"/>
    <property type="molecule type" value="Genomic_DNA"/>
</dbReference>
<feature type="domain" description="NET" evidence="5">
    <location>
        <begin position="327"/>
        <end position="409"/>
    </location>
</feature>
<dbReference type="Proteomes" id="UP000250235">
    <property type="component" value="Unassembled WGS sequence"/>
</dbReference>
<feature type="domain" description="Bromo" evidence="4">
    <location>
        <begin position="200"/>
        <end position="272"/>
    </location>
</feature>
<dbReference type="AlphaFoldDB" id="A0A2Z7DHP5"/>
<feature type="region of interest" description="Disordered" evidence="3">
    <location>
        <begin position="303"/>
        <end position="328"/>
    </location>
</feature>
<evidence type="ECO:0000256" key="1">
    <source>
        <dbReference type="ARBA" id="ARBA00023117"/>
    </source>
</evidence>
<keyword evidence="1 2" id="KW-0103">Bromodomain</keyword>
<feature type="compositionally biased region" description="Low complexity" evidence="3">
    <location>
        <begin position="460"/>
        <end position="482"/>
    </location>
</feature>
<dbReference type="InterPro" id="IPR038336">
    <property type="entry name" value="NET_sf"/>
</dbReference>
<dbReference type="PRINTS" id="PR00503">
    <property type="entry name" value="BROMODOMAIN"/>
</dbReference>
<dbReference type="SUPFAM" id="SSF47370">
    <property type="entry name" value="Bromodomain"/>
    <property type="match status" value="1"/>
</dbReference>
<feature type="compositionally biased region" description="Basic and acidic residues" evidence="3">
    <location>
        <begin position="673"/>
        <end position="684"/>
    </location>
</feature>
<dbReference type="InterPro" id="IPR036427">
    <property type="entry name" value="Bromodomain-like_sf"/>
</dbReference>
<feature type="region of interest" description="Disordered" evidence="3">
    <location>
        <begin position="131"/>
        <end position="169"/>
    </location>
</feature>
<dbReference type="InterPro" id="IPR052442">
    <property type="entry name" value="Env_Response_Regulator"/>
</dbReference>
<keyword evidence="7" id="KW-1185">Reference proteome</keyword>
<feature type="region of interest" description="Disordered" evidence="3">
    <location>
        <begin position="1"/>
        <end position="52"/>
    </location>
</feature>
<evidence type="ECO:0000259" key="4">
    <source>
        <dbReference type="PROSITE" id="PS50014"/>
    </source>
</evidence>
<evidence type="ECO:0000259" key="5">
    <source>
        <dbReference type="PROSITE" id="PS51525"/>
    </source>
</evidence>
<proteinExistence type="predicted"/>
<organism evidence="6 7">
    <name type="scientific">Dorcoceras hygrometricum</name>
    <dbReference type="NCBI Taxonomy" id="472368"/>
    <lineage>
        <taxon>Eukaryota</taxon>
        <taxon>Viridiplantae</taxon>
        <taxon>Streptophyta</taxon>
        <taxon>Embryophyta</taxon>
        <taxon>Tracheophyta</taxon>
        <taxon>Spermatophyta</taxon>
        <taxon>Magnoliopsida</taxon>
        <taxon>eudicotyledons</taxon>
        <taxon>Gunneridae</taxon>
        <taxon>Pentapetalae</taxon>
        <taxon>asterids</taxon>
        <taxon>lamiids</taxon>
        <taxon>Lamiales</taxon>
        <taxon>Gesneriaceae</taxon>
        <taxon>Didymocarpoideae</taxon>
        <taxon>Trichosporeae</taxon>
        <taxon>Loxocarpinae</taxon>
        <taxon>Dorcoceras</taxon>
    </lineage>
</organism>
<dbReference type="Gene3D" id="1.20.1270.220">
    <property type="match status" value="1"/>
</dbReference>
<evidence type="ECO:0000313" key="6">
    <source>
        <dbReference type="EMBL" id="KZV58742.1"/>
    </source>
</evidence>
<feature type="region of interest" description="Disordered" evidence="3">
    <location>
        <begin position="708"/>
        <end position="739"/>
    </location>
</feature>
<feature type="region of interest" description="Disordered" evidence="3">
    <location>
        <begin position="528"/>
        <end position="556"/>
    </location>
</feature>
<evidence type="ECO:0008006" key="8">
    <source>
        <dbReference type="Google" id="ProtNLM"/>
    </source>
</evidence>
<sequence>MNGKTRKFSKGYSSTSIPDYRRQVEAVAESDGFGSSGQVAGEFTASEESSTPKRKCISLNEDNCDRFGLQMQILSVSKMTSSERKGLELRLKNDLQKVRTLQMKIGSHGIGGMAYGPETENYIYERGSVRTTMEEKKPSSMNEMVMPSGKKKASSGKNGFRSKGGAVTSVRNETAKQGVTQTTKYIMLMKQCETLLNRMMSQKDAWVFNEPVDVVKLNIPDYVTIIKHPMDLGTIKGKLRSNQYSSPMDFAADVRLTFENAFTYNLRGSQVHYMAEALSSFFEMRWKAIEKKIPATASESRASKSSVIIEPQNPPSKKQKTASLKNQVNQEVDRPLMSSLERQKLGAELEALLAELPDNIIDFLKESTVNGNQVNEDEIEIDIDALSDETLFTLRKLLDSYLLQKQKNLAKVEPCEIEMCNHSGFSDLSVQPCKDNGPPLSDSPALGIGKDAARIDDSRYSNSRSSSSDLGSSCSDTDSESSAPREFHVAKDAVPSSTANENVERNVSGKENNVCFLNNGDFSDRQTEHNLRLSSSPTEPNCLQEGESAQPERQVSPDKLYRAAILRSRFADIIIKAQENSIDKGERPDPEKLKREREELERRRREEKARLQAEAKAAELARKKAEAEAAAEARKKIELEREAARQALQKMEQTVEIHENSRFMDDLEMFRAAPDEHLQNHSEESPENSENCLGSFKFQASCNPLEQLGLYMKNDEEDEEVEPHSIPGTPNEPEEGEID</sequence>
<dbReference type="Pfam" id="PF00439">
    <property type="entry name" value="Bromodomain"/>
    <property type="match status" value="1"/>
</dbReference>